<sequence length="52" mass="5673">MKVEFRASPSGAAALVLPLWGCYGSPTRFAASLLLSCGSRIFCRKELRALRN</sequence>
<dbReference type="Proteomes" id="UP000516437">
    <property type="component" value="Unassembled WGS sequence"/>
</dbReference>
<dbReference type="EMBL" id="RXIC02000200">
    <property type="protein sequence ID" value="KAB1200205.1"/>
    <property type="molecule type" value="Genomic_DNA"/>
</dbReference>
<proteinExistence type="predicted"/>
<organism evidence="1 2">
    <name type="scientific">Morella rubra</name>
    <name type="common">Chinese bayberry</name>
    <dbReference type="NCBI Taxonomy" id="262757"/>
    <lineage>
        <taxon>Eukaryota</taxon>
        <taxon>Viridiplantae</taxon>
        <taxon>Streptophyta</taxon>
        <taxon>Embryophyta</taxon>
        <taxon>Tracheophyta</taxon>
        <taxon>Spermatophyta</taxon>
        <taxon>Magnoliopsida</taxon>
        <taxon>eudicotyledons</taxon>
        <taxon>Gunneridae</taxon>
        <taxon>Pentapetalae</taxon>
        <taxon>rosids</taxon>
        <taxon>fabids</taxon>
        <taxon>Fagales</taxon>
        <taxon>Myricaceae</taxon>
        <taxon>Morella</taxon>
    </lineage>
</organism>
<reference evidence="1 2" key="1">
    <citation type="journal article" date="2019" name="Plant Biotechnol. J.">
        <title>The red bayberry genome and genetic basis of sex determination.</title>
        <authorList>
            <person name="Jia H.M."/>
            <person name="Jia H.J."/>
            <person name="Cai Q.L."/>
            <person name="Wang Y."/>
            <person name="Zhao H.B."/>
            <person name="Yang W.F."/>
            <person name="Wang G.Y."/>
            <person name="Li Y.H."/>
            <person name="Zhan D.L."/>
            <person name="Shen Y.T."/>
            <person name="Niu Q.F."/>
            <person name="Chang L."/>
            <person name="Qiu J."/>
            <person name="Zhao L."/>
            <person name="Xie H.B."/>
            <person name="Fu W.Y."/>
            <person name="Jin J."/>
            <person name="Li X.W."/>
            <person name="Jiao Y."/>
            <person name="Zhou C.C."/>
            <person name="Tu T."/>
            <person name="Chai C.Y."/>
            <person name="Gao J.L."/>
            <person name="Fan L.J."/>
            <person name="van de Weg E."/>
            <person name="Wang J.Y."/>
            <person name="Gao Z.S."/>
        </authorList>
    </citation>
    <scope>NUCLEOTIDE SEQUENCE [LARGE SCALE GENOMIC DNA]</scope>
    <source>
        <tissue evidence="1">Leaves</tissue>
    </source>
</reference>
<evidence type="ECO:0000313" key="2">
    <source>
        <dbReference type="Proteomes" id="UP000516437"/>
    </source>
</evidence>
<accession>A0A6A1UIF3</accession>
<evidence type="ECO:0000313" key="1">
    <source>
        <dbReference type="EMBL" id="KAB1200205.1"/>
    </source>
</evidence>
<comment type="caution">
    <text evidence="1">The sequence shown here is derived from an EMBL/GenBank/DDBJ whole genome shotgun (WGS) entry which is preliminary data.</text>
</comment>
<name>A0A6A1UIF3_9ROSI</name>
<gene>
    <name evidence="1" type="ORF">CJ030_MR0G007868</name>
</gene>
<keyword evidence="2" id="KW-1185">Reference proteome</keyword>
<dbReference type="AlphaFoldDB" id="A0A6A1UIF3"/>
<protein>
    <submittedName>
        <fullName evidence="1">Uncharacterized protein</fullName>
    </submittedName>
</protein>